<evidence type="ECO:0000313" key="6">
    <source>
        <dbReference type="Proteomes" id="UP000664293"/>
    </source>
</evidence>
<comment type="similarity">
    <text evidence="1">Belongs to the glycosyltransferase 2 family.</text>
</comment>
<reference evidence="5 6" key="1">
    <citation type="submission" date="2020-12" db="EMBL/GenBank/DDBJ databases">
        <title>Oil enriched cultivation method for isolating marine PHA-producing bacteria.</title>
        <authorList>
            <person name="Zheng W."/>
            <person name="Yu S."/>
            <person name="Huang Y."/>
        </authorList>
    </citation>
    <scope>NUCLEOTIDE SEQUENCE [LARGE SCALE GENOMIC DNA]</scope>
    <source>
        <strain evidence="5 6">SN0-2</strain>
    </source>
</reference>
<dbReference type="Proteomes" id="UP000664293">
    <property type="component" value="Unassembled WGS sequence"/>
</dbReference>
<accession>A0ABS3E382</accession>
<keyword evidence="2" id="KW-0328">Glycosyltransferase</keyword>
<protein>
    <submittedName>
        <fullName evidence="5">Glycosyltransferase family 2 protein</fullName>
    </submittedName>
</protein>
<dbReference type="InterPro" id="IPR029044">
    <property type="entry name" value="Nucleotide-diphossugar_trans"/>
</dbReference>
<dbReference type="PANTHER" id="PTHR43685:SF5">
    <property type="entry name" value="GLYCOSYLTRANSFERASE EPSE-RELATED"/>
    <property type="match status" value="1"/>
</dbReference>
<sequence length="309" mass="34589">MTDVAVILPVYNAGHYLDAAIRSVLNQTHADFTLCIIDDGSTDGSRRVLEKYAAQDARIRFRSRENKGLIDTLNELAGMIGARYLIRMDADDICEPQRFAELVGFMQANDDCVACGSEVLLIDPFDRPLRKMGEMWAHEEIDAAHLAGAGGAIIHPASIIRVSAFNSVGGYRKKYTHAEDIDLFLRLAEQGRLANIPLTLLRYRQHFSSVGYSNRLQQRRSTLNAIQDAYARRGIDGVIRYEPEDAEPVTERIVFSKWAWWALSAGHLATARHYATKVFAKNVFSLGSWKLIACVLRESLKPIHGSKPV</sequence>
<evidence type="ECO:0000313" key="5">
    <source>
        <dbReference type="EMBL" id="MBN8429746.1"/>
    </source>
</evidence>
<dbReference type="InterPro" id="IPR001173">
    <property type="entry name" value="Glyco_trans_2-like"/>
</dbReference>
<name>A0ABS3E382_9GAMM</name>
<dbReference type="PANTHER" id="PTHR43685">
    <property type="entry name" value="GLYCOSYLTRANSFERASE"/>
    <property type="match status" value="1"/>
</dbReference>
<dbReference type="Pfam" id="PF00535">
    <property type="entry name" value="Glycos_transf_2"/>
    <property type="match status" value="1"/>
</dbReference>
<dbReference type="EMBL" id="JAEKJR010000001">
    <property type="protein sequence ID" value="MBN8429746.1"/>
    <property type="molecule type" value="Genomic_DNA"/>
</dbReference>
<keyword evidence="6" id="KW-1185">Reference proteome</keyword>
<feature type="domain" description="Glycosyltransferase 2-like" evidence="4">
    <location>
        <begin position="6"/>
        <end position="164"/>
    </location>
</feature>
<evidence type="ECO:0000256" key="2">
    <source>
        <dbReference type="ARBA" id="ARBA00022676"/>
    </source>
</evidence>
<evidence type="ECO:0000259" key="4">
    <source>
        <dbReference type="Pfam" id="PF00535"/>
    </source>
</evidence>
<dbReference type="InterPro" id="IPR050834">
    <property type="entry name" value="Glycosyltransf_2"/>
</dbReference>
<evidence type="ECO:0000256" key="1">
    <source>
        <dbReference type="ARBA" id="ARBA00006739"/>
    </source>
</evidence>
<proteinExistence type="inferred from homology"/>
<comment type="caution">
    <text evidence="5">The sequence shown here is derived from an EMBL/GenBank/DDBJ whole genome shotgun (WGS) entry which is preliminary data.</text>
</comment>
<gene>
    <name evidence="5" type="ORF">JF535_02660</name>
</gene>
<dbReference type="SUPFAM" id="SSF53448">
    <property type="entry name" value="Nucleotide-diphospho-sugar transferases"/>
    <property type="match status" value="1"/>
</dbReference>
<keyword evidence="3" id="KW-0808">Transferase</keyword>
<dbReference type="RefSeq" id="WP_206998750.1">
    <property type="nucleotide sequence ID" value="NZ_JAEKJR010000001.1"/>
</dbReference>
<evidence type="ECO:0000256" key="3">
    <source>
        <dbReference type="ARBA" id="ARBA00022679"/>
    </source>
</evidence>
<dbReference type="Gene3D" id="3.90.550.10">
    <property type="entry name" value="Spore Coat Polysaccharide Biosynthesis Protein SpsA, Chain A"/>
    <property type="match status" value="1"/>
</dbReference>
<organism evidence="5 6">
    <name type="scientific">Microbulbifer salipaludis</name>
    <dbReference type="NCBI Taxonomy" id="187980"/>
    <lineage>
        <taxon>Bacteria</taxon>
        <taxon>Pseudomonadati</taxon>
        <taxon>Pseudomonadota</taxon>
        <taxon>Gammaproteobacteria</taxon>
        <taxon>Cellvibrionales</taxon>
        <taxon>Microbulbiferaceae</taxon>
        <taxon>Microbulbifer</taxon>
    </lineage>
</organism>